<dbReference type="PANTHER" id="PTHR42912:SF45">
    <property type="entry name" value="23S RRNA (GUANINE(745)-N(1))-METHYLTRANSFERASE"/>
    <property type="match status" value="1"/>
</dbReference>
<dbReference type="GO" id="GO:0102208">
    <property type="term" value="F:2-polyprenyl-6-hydroxyphenol methylase activity"/>
    <property type="evidence" value="ECO:0007669"/>
    <property type="project" value="UniProtKB-EC"/>
</dbReference>
<name>A0ABW4GPW1_9ACTN</name>
<keyword evidence="2" id="KW-0489">Methyltransferase</keyword>
<evidence type="ECO:0000259" key="1">
    <source>
        <dbReference type="Pfam" id="PF13649"/>
    </source>
</evidence>
<comment type="caution">
    <text evidence="2">The sequence shown here is derived from an EMBL/GenBank/DDBJ whole genome shotgun (WGS) entry which is preliminary data.</text>
</comment>
<dbReference type="InterPro" id="IPR041698">
    <property type="entry name" value="Methyltransf_25"/>
</dbReference>
<protein>
    <submittedName>
        <fullName evidence="2">Class I SAM-dependent methyltransferase</fullName>
        <ecNumber evidence="2">2.1.1.222</ecNumber>
        <ecNumber evidence="2">2.1.1.64</ecNumber>
    </submittedName>
</protein>
<proteinExistence type="predicted"/>
<dbReference type="EC" id="2.1.1.64" evidence="2"/>
<feature type="domain" description="Methyltransferase" evidence="1">
    <location>
        <begin position="46"/>
        <end position="137"/>
    </location>
</feature>
<dbReference type="Proteomes" id="UP001597097">
    <property type="component" value="Unassembled WGS sequence"/>
</dbReference>
<sequence>MSEETDLVRHGYNELSYLYRGDEDDDGEYAPWLEELHSRLPPRASVLDLGCGCGVPVARSLAAAGHGVTGVDLSDVQIERARRLVPAATFVRGDATALDLPDASFDAVVCLYTLIHLPLERQPRLIERIAAWLRPSGLLLATAGWEPWTGTEDGWLGGATPMWWSHTDVATYRSWLREAGLEIISEEFIPEGDSGHALFWARKPGG</sequence>
<keyword evidence="2" id="KW-0808">Transferase</keyword>
<dbReference type="InterPro" id="IPR050508">
    <property type="entry name" value="Methyltransf_Superfamily"/>
</dbReference>
<dbReference type="EMBL" id="JBHUCM010000045">
    <property type="protein sequence ID" value="MFD1544868.1"/>
    <property type="molecule type" value="Genomic_DNA"/>
</dbReference>
<evidence type="ECO:0000313" key="3">
    <source>
        <dbReference type="Proteomes" id="UP001597097"/>
    </source>
</evidence>
<accession>A0ABW4GPW1</accession>
<dbReference type="GO" id="GO:0061542">
    <property type="term" value="F:3-demethylubiquinol 3-O-methyltransferase activity"/>
    <property type="evidence" value="ECO:0007669"/>
    <property type="project" value="UniProtKB-EC"/>
</dbReference>
<dbReference type="RefSeq" id="WP_219528859.1">
    <property type="nucleotide sequence ID" value="NZ_JAHKRM010000005.1"/>
</dbReference>
<dbReference type="PANTHER" id="PTHR42912">
    <property type="entry name" value="METHYLTRANSFERASE"/>
    <property type="match status" value="1"/>
</dbReference>
<evidence type="ECO:0000313" key="2">
    <source>
        <dbReference type="EMBL" id="MFD1544868.1"/>
    </source>
</evidence>
<dbReference type="CDD" id="cd02440">
    <property type="entry name" value="AdoMet_MTases"/>
    <property type="match status" value="1"/>
</dbReference>
<keyword evidence="3" id="KW-1185">Reference proteome</keyword>
<dbReference type="GO" id="GO:0032259">
    <property type="term" value="P:methylation"/>
    <property type="evidence" value="ECO:0007669"/>
    <property type="project" value="UniProtKB-KW"/>
</dbReference>
<reference evidence="3" key="1">
    <citation type="journal article" date="2019" name="Int. J. Syst. Evol. Microbiol.">
        <title>The Global Catalogue of Microorganisms (GCM) 10K type strain sequencing project: providing services to taxonomists for standard genome sequencing and annotation.</title>
        <authorList>
            <consortium name="The Broad Institute Genomics Platform"/>
            <consortium name="The Broad Institute Genome Sequencing Center for Infectious Disease"/>
            <person name="Wu L."/>
            <person name="Ma J."/>
        </authorList>
    </citation>
    <scope>NUCLEOTIDE SEQUENCE [LARGE SCALE GENOMIC DNA]</scope>
    <source>
        <strain evidence="3">CGMCC 1.15399</strain>
    </source>
</reference>
<dbReference type="Pfam" id="PF13649">
    <property type="entry name" value="Methyltransf_25"/>
    <property type="match status" value="1"/>
</dbReference>
<dbReference type="EC" id="2.1.1.222" evidence="2"/>
<gene>
    <name evidence="2" type="ORF">ACFSJ0_48040</name>
</gene>
<organism evidence="2 3">
    <name type="scientific">Nonomuraea guangzhouensis</name>
    <dbReference type="NCBI Taxonomy" id="1291555"/>
    <lineage>
        <taxon>Bacteria</taxon>
        <taxon>Bacillati</taxon>
        <taxon>Actinomycetota</taxon>
        <taxon>Actinomycetes</taxon>
        <taxon>Streptosporangiales</taxon>
        <taxon>Streptosporangiaceae</taxon>
        <taxon>Nonomuraea</taxon>
    </lineage>
</organism>